<proteinExistence type="predicted"/>
<reference evidence="1" key="1">
    <citation type="journal article" date="2020" name="Nature">
        <title>Giant virus diversity and host interactions through global metagenomics.</title>
        <authorList>
            <person name="Schulz F."/>
            <person name="Roux S."/>
            <person name="Paez-Espino D."/>
            <person name="Jungbluth S."/>
            <person name="Walsh D.A."/>
            <person name="Denef V.J."/>
            <person name="McMahon K.D."/>
            <person name="Konstantinidis K.T."/>
            <person name="Eloe-Fadrosh E.A."/>
            <person name="Kyrpides N.C."/>
            <person name="Woyke T."/>
        </authorList>
    </citation>
    <scope>NUCLEOTIDE SEQUENCE</scope>
    <source>
        <strain evidence="1">GVMAG-S-1102113-126</strain>
    </source>
</reference>
<sequence>MEYKPLPGNLTLIHESGKYILVTTQHISENVNLGITNVFVSNNLPNIRTPLGAFLTHGRESEKYDYNCCIRSTDLRTFYLWTTRALEKGEIMSARTHNILL</sequence>
<dbReference type="AlphaFoldDB" id="A0A6C0KBM3"/>
<evidence type="ECO:0000313" key="1">
    <source>
        <dbReference type="EMBL" id="QHU14591.1"/>
    </source>
</evidence>
<organism evidence="1">
    <name type="scientific">viral metagenome</name>
    <dbReference type="NCBI Taxonomy" id="1070528"/>
    <lineage>
        <taxon>unclassified sequences</taxon>
        <taxon>metagenomes</taxon>
        <taxon>organismal metagenomes</taxon>
    </lineage>
</organism>
<dbReference type="EMBL" id="MN740844">
    <property type="protein sequence ID" value="QHU14591.1"/>
    <property type="molecule type" value="Genomic_DNA"/>
</dbReference>
<accession>A0A6C0KBM3</accession>
<protein>
    <submittedName>
        <fullName evidence="1">Uncharacterized protein</fullName>
    </submittedName>
</protein>
<name>A0A6C0KBM3_9ZZZZ</name>